<evidence type="ECO:0000313" key="3">
    <source>
        <dbReference type="Proteomes" id="UP000230233"/>
    </source>
</evidence>
<gene>
    <name evidence="2" type="ORF">B9Z55_026762</name>
</gene>
<name>A0A2G5SHC2_9PELO</name>
<keyword evidence="3" id="KW-1185">Reference proteome</keyword>
<keyword evidence="1" id="KW-1133">Transmembrane helix</keyword>
<evidence type="ECO:0000256" key="1">
    <source>
        <dbReference type="SAM" id="Phobius"/>
    </source>
</evidence>
<feature type="transmembrane region" description="Helical" evidence="1">
    <location>
        <begin position="177"/>
        <end position="200"/>
    </location>
</feature>
<keyword evidence="1" id="KW-0472">Membrane</keyword>
<dbReference type="PANTHER" id="PTHR31720:SF3">
    <property type="entry name" value="SERPENTINE RECEPTOR, CLASS Z-RELATED"/>
    <property type="match status" value="1"/>
</dbReference>
<dbReference type="InterPro" id="IPR018817">
    <property type="entry name" value="7TM_GPCR_serpentine_rcpt_Srz"/>
</dbReference>
<feature type="transmembrane region" description="Helical" evidence="1">
    <location>
        <begin position="212"/>
        <end position="229"/>
    </location>
</feature>
<dbReference type="AlphaFoldDB" id="A0A2G5SHC2"/>
<dbReference type="EMBL" id="PDUG01000007">
    <property type="protein sequence ID" value="PIC14450.1"/>
    <property type="molecule type" value="Genomic_DNA"/>
</dbReference>
<dbReference type="PANTHER" id="PTHR31720">
    <property type="entry name" value="SERPENTINE RECEPTOR, CLASS Z-RELATED"/>
    <property type="match status" value="1"/>
</dbReference>
<feature type="transmembrane region" description="Helical" evidence="1">
    <location>
        <begin position="104"/>
        <end position="124"/>
    </location>
</feature>
<feature type="transmembrane region" description="Helical" evidence="1">
    <location>
        <begin position="6"/>
        <end position="23"/>
    </location>
</feature>
<feature type="transmembrane region" description="Helical" evidence="1">
    <location>
        <begin position="136"/>
        <end position="157"/>
    </location>
</feature>
<feature type="transmembrane region" description="Helical" evidence="1">
    <location>
        <begin position="67"/>
        <end position="83"/>
    </location>
</feature>
<proteinExistence type="predicted"/>
<reference evidence="3" key="1">
    <citation type="submission" date="2017-10" db="EMBL/GenBank/DDBJ databases">
        <title>Rapid genome shrinkage in a self-fertile nematode reveals novel sperm competition proteins.</title>
        <authorList>
            <person name="Yin D."/>
            <person name="Schwarz E.M."/>
            <person name="Thomas C.G."/>
            <person name="Felde R.L."/>
            <person name="Korf I.F."/>
            <person name="Cutter A.D."/>
            <person name="Schartner C.M."/>
            <person name="Ralston E.J."/>
            <person name="Meyer B.J."/>
            <person name="Haag E.S."/>
        </authorList>
    </citation>
    <scope>NUCLEOTIDE SEQUENCE [LARGE SCALE GENOMIC DNA]</scope>
    <source>
        <strain evidence="3">JU1422</strain>
    </source>
</reference>
<evidence type="ECO:0008006" key="4">
    <source>
        <dbReference type="Google" id="ProtNLM"/>
    </source>
</evidence>
<dbReference type="Proteomes" id="UP000230233">
    <property type="component" value="Unassembled WGS sequence"/>
</dbReference>
<dbReference type="Pfam" id="PF10325">
    <property type="entry name" value="7TM_GPCR_Srz"/>
    <property type="match status" value="1"/>
</dbReference>
<keyword evidence="1" id="KW-0812">Transmembrane</keyword>
<feature type="transmembrane region" description="Helical" evidence="1">
    <location>
        <begin position="43"/>
        <end position="61"/>
    </location>
</feature>
<protein>
    <recommendedName>
        <fullName evidence="4">Serpentine receptor class gamma</fullName>
    </recommendedName>
</protein>
<comment type="caution">
    <text evidence="2">The sequence shown here is derived from an EMBL/GenBank/DDBJ whole genome shotgun (WGS) entry which is preliminary data.</text>
</comment>
<organism evidence="2 3">
    <name type="scientific">Caenorhabditis nigoni</name>
    <dbReference type="NCBI Taxonomy" id="1611254"/>
    <lineage>
        <taxon>Eukaryota</taxon>
        <taxon>Metazoa</taxon>
        <taxon>Ecdysozoa</taxon>
        <taxon>Nematoda</taxon>
        <taxon>Chromadorea</taxon>
        <taxon>Rhabditida</taxon>
        <taxon>Rhabditina</taxon>
        <taxon>Rhabditomorpha</taxon>
        <taxon>Rhabditoidea</taxon>
        <taxon>Rhabditidae</taxon>
        <taxon>Peloderinae</taxon>
        <taxon>Caenorhabditis</taxon>
    </lineage>
</organism>
<accession>A0A2G5SHC2</accession>
<evidence type="ECO:0000313" key="2">
    <source>
        <dbReference type="EMBL" id="PIC14450.1"/>
    </source>
</evidence>
<sequence length="268" mass="31616">MMKVSEAIYYLIYAVLVYLIVKCRNCETDESGTVIVPDDISRFITIPFVAAVLCFVAIFIFTQLFQFFLTILAIQKFLLYFFPSWQKYIILSRKNMKYFIRCTYFFFVSRDVITFILIHLVSSLETQTLAERFDQIFFASINLSFFVSALLYIPILISVRKLSNLRSVQESKPQIYIFWQTMTALVVKIVYTSHLLYIYFDEIEAMMRLTRLYDAFSIPAVIMISYLTCNRRNVITLFSSFKGMKLIKEMIKPEVTTKVSPDPRRHRI</sequence>